<keyword evidence="2" id="KW-1185">Reference proteome</keyword>
<organism evidence="1 2">
    <name type="scientific">Eumeta variegata</name>
    <name type="common">Bagworm moth</name>
    <name type="synonym">Eumeta japonica</name>
    <dbReference type="NCBI Taxonomy" id="151549"/>
    <lineage>
        <taxon>Eukaryota</taxon>
        <taxon>Metazoa</taxon>
        <taxon>Ecdysozoa</taxon>
        <taxon>Arthropoda</taxon>
        <taxon>Hexapoda</taxon>
        <taxon>Insecta</taxon>
        <taxon>Pterygota</taxon>
        <taxon>Neoptera</taxon>
        <taxon>Endopterygota</taxon>
        <taxon>Lepidoptera</taxon>
        <taxon>Glossata</taxon>
        <taxon>Ditrysia</taxon>
        <taxon>Tineoidea</taxon>
        <taxon>Psychidae</taxon>
        <taxon>Oiketicinae</taxon>
        <taxon>Eumeta</taxon>
    </lineage>
</organism>
<gene>
    <name evidence="1" type="ORF">EVAR_69412_1</name>
</gene>
<comment type="caution">
    <text evidence="1">The sequence shown here is derived from an EMBL/GenBank/DDBJ whole genome shotgun (WGS) entry which is preliminary data.</text>
</comment>
<evidence type="ECO:0000313" key="2">
    <source>
        <dbReference type="Proteomes" id="UP000299102"/>
    </source>
</evidence>
<dbReference type="AlphaFoldDB" id="A0A4C1Z8C6"/>
<proteinExistence type="predicted"/>
<dbReference type="EMBL" id="BGZK01001701">
    <property type="protein sequence ID" value="GBP84836.1"/>
    <property type="molecule type" value="Genomic_DNA"/>
</dbReference>
<evidence type="ECO:0000313" key="1">
    <source>
        <dbReference type="EMBL" id="GBP84836.1"/>
    </source>
</evidence>
<sequence>MTVAAERSAVRLQIIARLCLLNLIPLIPDVVTSLKAQKLQVHVTGGPERYYCYATEITPLKRVSSDIAINTRYGHRRSMKLSGRGSRGAASTQRQI</sequence>
<name>A0A4C1Z8C6_EUMVA</name>
<dbReference type="Proteomes" id="UP000299102">
    <property type="component" value="Unassembled WGS sequence"/>
</dbReference>
<accession>A0A4C1Z8C6</accession>
<protein>
    <submittedName>
        <fullName evidence="1">Uncharacterized protein</fullName>
    </submittedName>
</protein>
<reference evidence="1 2" key="1">
    <citation type="journal article" date="2019" name="Commun. Biol.">
        <title>The bagworm genome reveals a unique fibroin gene that provides high tensile strength.</title>
        <authorList>
            <person name="Kono N."/>
            <person name="Nakamura H."/>
            <person name="Ohtoshi R."/>
            <person name="Tomita M."/>
            <person name="Numata K."/>
            <person name="Arakawa K."/>
        </authorList>
    </citation>
    <scope>NUCLEOTIDE SEQUENCE [LARGE SCALE GENOMIC DNA]</scope>
</reference>